<keyword evidence="3" id="KW-0732">Signal</keyword>
<dbReference type="STRING" id="472759.Nhal_3273"/>
<evidence type="ECO:0000313" key="10">
    <source>
        <dbReference type="Proteomes" id="UP000001844"/>
    </source>
</evidence>
<feature type="domain" description="SH3b" evidence="8">
    <location>
        <begin position="42"/>
        <end position="107"/>
    </location>
</feature>
<evidence type="ECO:0000256" key="5">
    <source>
        <dbReference type="ARBA" id="ARBA00023136"/>
    </source>
</evidence>
<evidence type="ECO:0000256" key="2">
    <source>
        <dbReference type="ARBA" id="ARBA00022692"/>
    </source>
</evidence>
<dbReference type="HOGENOM" id="CLU_094106_1_1_6"/>
<dbReference type="InterPro" id="IPR003646">
    <property type="entry name" value="SH3-like_bac-type"/>
</dbReference>
<organism evidence="9 10">
    <name type="scientific">Nitrosococcus halophilus (strain Nc4)</name>
    <dbReference type="NCBI Taxonomy" id="472759"/>
    <lineage>
        <taxon>Bacteria</taxon>
        <taxon>Pseudomonadati</taxon>
        <taxon>Pseudomonadota</taxon>
        <taxon>Gammaproteobacteria</taxon>
        <taxon>Chromatiales</taxon>
        <taxon>Chromatiaceae</taxon>
        <taxon>Nitrosococcus</taxon>
    </lineage>
</organism>
<dbReference type="PIRSF" id="PIRSF006158">
    <property type="entry name" value="UCP006158_SH3"/>
    <property type="match status" value="1"/>
</dbReference>
<keyword evidence="10" id="KW-1185">Reference proteome</keyword>
<comment type="subcellular location">
    <subcellularLocation>
        <location evidence="1">Membrane</location>
        <topology evidence="1">Single-pass membrane protein</topology>
    </subcellularLocation>
</comment>
<evidence type="ECO:0000256" key="6">
    <source>
        <dbReference type="SAM" id="Coils"/>
    </source>
</evidence>
<feature type="transmembrane region" description="Helical" evidence="7">
    <location>
        <begin position="211"/>
        <end position="229"/>
    </location>
</feature>
<dbReference type="EMBL" id="CP001798">
    <property type="protein sequence ID" value="ADE16320.1"/>
    <property type="molecule type" value="Genomic_DNA"/>
</dbReference>
<dbReference type="GO" id="GO:0016020">
    <property type="term" value="C:membrane"/>
    <property type="evidence" value="ECO:0007669"/>
    <property type="project" value="UniProtKB-SubCell"/>
</dbReference>
<dbReference type="SMART" id="SM00287">
    <property type="entry name" value="SH3b"/>
    <property type="match status" value="1"/>
</dbReference>
<keyword evidence="4 7" id="KW-1133">Transmembrane helix</keyword>
<dbReference type="Proteomes" id="UP000001844">
    <property type="component" value="Chromosome"/>
</dbReference>
<keyword evidence="6" id="KW-0175">Coiled coil</keyword>
<dbReference type="eggNOG" id="COG4991">
    <property type="taxonomic scope" value="Bacteria"/>
</dbReference>
<dbReference type="Pfam" id="PF08239">
    <property type="entry name" value="SH3_3"/>
    <property type="match status" value="1"/>
</dbReference>
<gene>
    <name evidence="9" type="ordered locus">Nhal_3273</name>
</gene>
<keyword evidence="2 7" id="KW-0812">Transmembrane</keyword>
<feature type="coiled-coil region" evidence="6">
    <location>
        <begin position="106"/>
        <end position="206"/>
    </location>
</feature>
<dbReference type="InterPro" id="IPR016476">
    <property type="entry name" value="SH3_dom_pro"/>
</dbReference>
<evidence type="ECO:0000256" key="3">
    <source>
        <dbReference type="ARBA" id="ARBA00022729"/>
    </source>
</evidence>
<name>D5C0J7_NITHN</name>
<evidence type="ECO:0000259" key="8">
    <source>
        <dbReference type="PROSITE" id="PS51781"/>
    </source>
</evidence>
<dbReference type="AlphaFoldDB" id="D5C0J7"/>
<protein>
    <submittedName>
        <fullName evidence="9">SH3 type 3 domain protein</fullName>
    </submittedName>
</protein>
<dbReference type="KEGG" id="nhl:Nhal_3273"/>
<evidence type="ECO:0000313" key="9">
    <source>
        <dbReference type="EMBL" id="ADE16320.1"/>
    </source>
</evidence>
<dbReference type="PROSITE" id="PS51781">
    <property type="entry name" value="SH3B"/>
    <property type="match status" value="1"/>
</dbReference>
<dbReference type="NCBIfam" id="TIGR04211">
    <property type="entry name" value="SH3_and_anchor"/>
    <property type="match status" value="1"/>
</dbReference>
<evidence type="ECO:0000256" key="4">
    <source>
        <dbReference type="ARBA" id="ARBA00022989"/>
    </source>
</evidence>
<evidence type="ECO:0000256" key="1">
    <source>
        <dbReference type="ARBA" id="ARBA00004167"/>
    </source>
</evidence>
<accession>D5C0J7</accession>
<reference evidence="10" key="1">
    <citation type="submission" date="2010-04" db="EMBL/GenBank/DDBJ databases">
        <title>Complete genome sequence of Nitrosococcus halophilus Nc4, a salt-adapted, aerobic obligate ammonia-oxidizing sulfur purple bacterium.</title>
        <authorList>
            <consortium name="US DOE Joint Genome Institute"/>
            <person name="Campbell M.A."/>
            <person name="Malfatti S.A."/>
            <person name="Chain P.S.G."/>
            <person name="Heidelberg J.F."/>
            <person name="Ward B.B."/>
            <person name="Klotz M.G."/>
        </authorList>
    </citation>
    <scope>NUCLEOTIDE SEQUENCE [LARGE SCALE GENOMIC DNA]</scope>
    <source>
        <strain evidence="10">Nc4</strain>
    </source>
</reference>
<dbReference type="Gene3D" id="2.30.30.40">
    <property type="entry name" value="SH3 Domains"/>
    <property type="match status" value="1"/>
</dbReference>
<proteinExistence type="predicted"/>
<keyword evidence="5 7" id="KW-0472">Membrane</keyword>
<evidence type="ECO:0000256" key="7">
    <source>
        <dbReference type="SAM" id="Phobius"/>
    </source>
</evidence>
<sequence>MKTSPLPWPISFPKYANRIGASLLRVVLFVTTLLALTPASAQTIRYITDHIEVTLRSGQGIEHRVLQTLESGVTVKVLETSPQGYSRIQTEEGVEGWVLSRYLMSTPSAKEQLNVAKQRIANLELKTAQLKEEIQKISQQRKTTQEKAQTLLEDNQRLGKELEYIRQTAASALAIDSENKRLKDQLMNLERVVQGLQQENVALRDRTSREWFLIGAGVILIGMLIGLVIPKIRWKRRSTWSDSFL</sequence>